<accession>A0A2U3PXA0</accession>
<sequence length="93" mass="9803">MAGHAKLIGLFVTAALFTAAPLSLRYSPADALAVSVDTAEARVGRPLTPMSVAGVNRRVHRRAYYGAAAAGAAAYGAYGYRRACGYYPYPPCY</sequence>
<accession>A0A4Q0QYZ1</accession>
<evidence type="ECO:0000313" key="2">
    <source>
        <dbReference type="EMBL" id="SPP93780.1"/>
    </source>
</evidence>
<protein>
    <submittedName>
        <fullName evidence="2">Uncharacterized protein</fullName>
    </submittedName>
</protein>
<organism evidence="2 3">
    <name type="scientific">Bradyrhizobium vignae</name>
    <dbReference type="NCBI Taxonomy" id="1549949"/>
    <lineage>
        <taxon>Bacteria</taxon>
        <taxon>Pseudomonadati</taxon>
        <taxon>Pseudomonadota</taxon>
        <taxon>Alphaproteobacteria</taxon>
        <taxon>Hyphomicrobiales</taxon>
        <taxon>Nitrobacteraceae</taxon>
        <taxon>Bradyrhizobium</taxon>
    </lineage>
</organism>
<dbReference type="Proteomes" id="UP000669317">
    <property type="component" value="Unassembled WGS sequence"/>
</dbReference>
<name>A0A2U3PXA0_9BRAD</name>
<evidence type="ECO:0000313" key="3">
    <source>
        <dbReference type="Proteomes" id="UP000246085"/>
    </source>
</evidence>
<evidence type="ECO:0000313" key="1">
    <source>
        <dbReference type="EMBL" id="MBP0109644.1"/>
    </source>
</evidence>
<dbReference type="Proteomes" id="UP000246085">
    <property type="component" value="Chromosome BRAD3257"/>
</dbReference>
<dbReference type="RefSeq" id="WP_122402019.1">
    <property type="nucleotide sequence ID" value="NZ_JAGIKT010000001.1"/>
</dbReference>
<reference evidence="1 4" key="2">
    <citation type="submission" date="2021-03" db="EMBL/GenBank/DDBJ databases">
        <title>Genome Sequence of Bradyrhizobium vignae strain ISRA400.</title>
        <authorList>
            <person name="Tisa L.S."/>
            <person name="Svistoonoff S."/>
            <person name="Hocher V."/>
            <person name="Fall S."/>
            <person name="Zaiya A."/>
            <person name="Naing D."/>
            <person name="Niang N."/>
            <person name="Diouf A."/>
            <person name="Dasylva M.C."/>
            <person name="Toure O."/>
            <person name="Gueye M."/>
            <person name="Gully D."/>
            <person name="Tisseyre P."/>
            <person name="Simpson S."/>
            <person name="Morris K."/>
            <person name="Thomas W.K."/>
        </authorList>
    </citation>
    <scope>NUCLEOTIDE SEQUENCE [LARGE SCALE GENOMIC DNA]</scope>
    <source>
        <strain evidence="1 4">ISRA400</strain>
    </source>
</reference>
<dbReference type="OrthoDB" id="7889192at2"/>
<dbReference type="EMBL" id="JAGIKT010000001">
    <property type="protein sequence ID" value="MBP0109644.1"/>
    <property type="molecule type" value="Genomic_DNA"/>
</dbReference>
<reference evidence="2 3" key="1">
    <citation type="submission" date="2018-03" db="EMBL/GenBank/DDBJ databases">
        <authorList>
            <person name="Gully D."/>
        </authorList>
    </citation>
    <scope>NUCLEOTIDE SEQUENCE [LARGE SCALE GENOMIC DNA]</scope>
    <source>
        <strain evidence="2">ORS3257</strain>
    </source>
</reference>
<proteinExistence type="predicted"/>
<dbReference type="EMBL" id="LS398110">
    <property type="protein sequence ID" value="SPP93780.1"/>
    <property type="molecule type" value="Genomic_DNA"/>
</dbReference>
<keyword evidence="4" id="KW-1185">Reference proteome</keyword>
<dbReference type="AlphaFoldDB" id="A0A2U3PXA0"/>
<dbReference type="KEGG" id="bvz:BRAD3257_2712"/>
<gene>
    <name evidence="2" type="ORF">BRAD3257_2712</name>
    <name evidence="1" type="ORF">JWS04_00720</name>
</gene>
<evidence type="ECO:0000313" key="4">
    <source>
        <dbReference type="Proteomes" id="UP000669317"/>
    </source>
</evidence>